<comment type="caution">
    <text evidence="1">The sequence shown here is derived from an EMBL/GenBank/DDBJ whole genome shotgun (WGS) entry which is preliminary data.</text>
</comment>
<proteinExistence type="predicted"/>
<dbReference type="Proteomes" id="UP000036834">
    <property type="component" value="Unassembled WGS sequence"/>
</dbReference>
<dbReference type="EMBL" id="LGIQ01000009">
    <property type="protein sequence ID" value="KNB71312.1"/>
    <property type="molecule type" value="Genomic_DNA"/>
</dbReference>
<reference evidence="2" key="1">
    <citation type="submission" date="2015-07" db="EMBL/GenBank/DDBJ databases">
        <title>Genome sequencing project for genomic taxonomy and phylogenomics of Bacillus-like bacteria.</title>
        <authorList>
            <person name="Liu B."/>
            <person name="Wang J."/>
            <person name="Zhu Y."/>
            <person name="Liu G."/>
            <person name="Chen Q."/>
            <person name="Chen Z."/>
            <person name="Lan J."/>
            <person name="Che J."/>
            <person name="Ge C."/>
            <person name="Shi H."/>
            <person name="Pan Z."/>
            <person name="Liu X."/>
        </authorList>
    </citation>
    <scope>NUCLEOTIDE SEQUENCE [LARGE SCALE GENOMIC DNA]</scope>
    <source>
        <strain evidence="2">DSM 9887</strain>
    </source>
</reference>
<sequence length="66" mass="7394">MKEEDLSADTATPEPSSYLSKHVALLELAPDFYRLPRLHQASPSASLDKSRTFYGVIRIFSIVIDV</sequence>
<dbReference type="STRING" id="54915.ADS79_21125"/>
<protein>
    <submittedName>
        <fullName evidence="1">Uncharacterized protein</fullName>
    </submittedName>
</protein>
<organism evidence="1 2">
    <name type="scientific">Brevibacillus reuszeri</name>
    <dbReference type="NCBI Taxonomy" id="54915"/>
    <lineage>
        <taxon>Bacteria</taxon>
        <taxon>Bacillati</taxon>
        <taxon>Bacillota</taxon>
        <taxon>Bacilli</taxon>
        <taxon>Bacillales</taxon>
        <taxon>Paenibacillaceae</taxon>
        <taxon>Brevibacillus</taxon>
    </lineage>
</organism>
<evidence type="ECO:0000313" key="2">
    <source>
        <dbReference type="Proteomes" id="UP000036834"/>
    </source>
</evidence>
<evidence type="ECO:0000313" key="1">
    <source>
        <dbReference type="EMBL" id="KNB71312.1"/>
    </source>
</evidence>
<dbReference type="PATRIC" id="fig|54915.3.peg.3352"/>
<accession>A0A0K9YRM9</accession>
<gene>
    <name evidence="1" type="ORF">ADS79_21125</name>
</gene>
<dbReference type="AlphaFoldDB" id="A0A0K9YRM9"/>
<name>A0A0K9YRM9_9BACL</name>